<evidence type="ECO:0000256" key="1">
    <source>
        <dbReference type="SAM" id="Phobius"/>
    </source>
</evidence>
<proteinExistence type="predicted"/>
<dbReference type="AlphaFoldDB" id="A0A645DHL8"/>
<gene>
    <name evidence="2" type="ORF">SDC9_135893</name>
</gene>
<feature type="transmembrane region" description="Helical" evidence="1">
    <location>
        <begin position="20"/>
        <end position="40"/>
    </location>
</feature>
<evidence type="ECO:0000313" key="2">
    <source>
        <dbReference type="EMBL" id="MPM88789.1"/>
    </source>
</evidence>
<dbReference type="EMBL" id="VSSQ01036338">
    <property type="protein sequence ID" value="MPM88789.1"/>
    <property type="molecule type" value="Genomic_DNA"/>
</dbReference>
<keyword evidence="1" id="KW-0812">Transmembrane</keyword>
<accession>A0A645DHL8</accession>
<sequence length="113" mass="12867">MKKIFNKENIKKTWEENKKFFIATGVVVGGVITAAAIQVINKDNKEEIQDNDTVKDNEFDYGRDCIMTFTVEETGETLGMVKCTESYVKDWVDSGLLETVIENDYPNNTKDSE</sequence>
<protein>
    <submittedName>
        <fullName evidence="2">Uncharacterized protein</fullName>
    </submittedName>
</protein>
<keyword evidence="1" id="KW-0472">Membrane</keyword>
<comment type="caution">
    <text evidence="2">The sequence shown here is derived from an EMBL/GenBank/DDBJ whole genome shotgun (WGS) entry which is preliminary data.</text>
</comment>
<organism evidence="2">
    <name type="scientific">bioreactor metagenome</name>
    <dbReference type="NCBI Taxonomy" id="1076179"/>
    <lineage>
        <taxon>unclassified sequences</taxon>
        <taxon>metagenomes</taxon>
        <taxon>ecological metagenomes</taxon>
    </lineage>
</organism>
<name>A0A645DHL8_9ZZZZ</name>
<keyword evidence="1" id="KW-1133">Transmembrane helix</keyword>
<reference evidence="2" key="1">
    <citation type="submission" date="2019-08" db="EMBL/GenBank/DDBJ databases">
        <authorList>
            <person name="Kucharzyk K."/>
            <person name="Murdoch R.W."/>
            <person name="Higgins S."/>
            <person name="Loffler F."/>
        </authorList>
    </citation>
    <scope>NUCLEOTIDE SEQUENCE</scope>
</reference>